<dbReference type="EMBL" id="BAABRI010000006">
    <property type="protein sequence ID" value="GAA5482059.1"/>
    <property type="molecule type" value="Genomic_DNA"/>
</dbReference>
<comment type="caution">
    <text evidence="2">The sequence shown here is derived from an EMBL/GenBank/DDBJ whole genome shotgun (WGS) entry which is preliminary data.</text>
</comment>
<protein>
    <recommendedName>
        <fullName evidence="4">DUF1320 domain-containing protein</fullName>
    </recommendedName>
</protein>
<evidence type="ECO:0000313" key="2">
    <source>
        <dbReference type="EMBL" id="GAA5482059.1"/>
    </source>
</evidence>
<sequence length="154" mass="16846">MADPWVTVTANDVLGAMTKREREDFATVSTDVEVPDRVTPILADLVAEIRGYITTWSQNTVSADSTKIPQSFRARALDLARARVLATIPGYDQGEDRRKATEAAESFFKRVADGKIRPEPAEDARANTTPNEVPAGVEWSAPGSRTGRNRMNGL</sequence>
<accession>A0ABP9URX4</accession>
<evidence type="ECO:0000313" key="3">
    <source>
        <dbReference type="Proteomes" id="UP001476282"/>
    </source>
</evidence>
<feature type="region of interest" description="Disordered" evidence="1">
    <location>
        <begin position="115"/>
        <end position="154"/>
    </location>
</feature>
<reference evidence="2 3" key="1">
    <citation type="submission" date="2024-02" db="EMBL/GenBank/DDBJ databases">
        <title>Haloferula sargassicola NBRC 104335.</title>
        <authorList>
            <person name="Ichikawa N."/>
            <person name="Katano-Makiyama Y."/>
            <person name="Hidaka K."/>
        </authorList>
    </citation>
    <scope>NUCLEOTIDE SEQUENCE [LARGE SCALE GENOMIC DNA]</scope>
    <source>
        <strain evidence="2 3">NBRC 104335</strain>
    </source>
</reference>
<evidence type="ECO:0000256" key="1">
    <source>
        <dbReference type="SAM" id="MobiDB-lite"/>
    </source>
</evidence>
<feature type="compositionally biased region" description="Basic and acidic residues" evidence="1">
    <location>
        <begin position="115"/>
        <end position="125"/>
    </location>
</feature>
<organism evidence="2 3">
    <name type="scientific">Haloferula sargassicola</name>
    <dbReference type="NCBI Taxonomy" id="490096"/>
    <lineage>
        <taxon>Bacteria</taxon>
        <taxon>Pseudomonadati</taxon>
        <taxon>Verrucomicrobiota</taxon>
        <taxon>Verrucomicrobiia</taxon>
        <taxon>Verrucomicrobiales</taxon>
        <taxon>Verrucomicrobiaceae</taxon>
        <taxon>Haloferula</taxon>
    </lineage>
</organism>
<proteinExistence type="predicted"/>
<dbReference type="RefSeq" id="WP_353566206.1">
    <property type="nucleotide sequence ID" value="NZ_BAABRI010000006.1"/>
</dbReference>
<evidence type="ECO:0008006" key="4">
    <source>
        <dbReference type="Google" id="ProtNLM"/>
    </source>
</evidence>
<name>A0ABP9URX4_9BACT</name>
<keyword evidence="3" id="KW-1185">Reference proteome</keyword>
<dbReference type="Proteomes" id="UP001476282">
    <property type="component" value="Unassembled WGS sequence"/>
</dbReference>
<gene>
    <name evidence="2" type="ORF">Hsar01_01274</name>
</gene>